<dbReference type="InterPro" id="IPR052020">
    <property type="entry name" value="Cyclic_di-GMP/3'3'-cGAMP_PDE"/>
</dbReference>
<dbReference type="InterPro" id="IPR037522">
    <property type="entry name" value="HD_GYP_dom"/>
</dbReference>
<accession>A0A6F8VF62</accession>
<dbReference type="InterPro" id="IPR003607">
    <property type="entry name" value="HD/PDEase_dom"/>
</dbReference>
<sequence length="244" mass="27476">MLLETTLLISVASGTVPTVFWGQEWARRRTMELEYNIRIAQSLGHAATLRDHETGAHNFRVTYLASLFGESCGLNKKEIRSLMKGAFLHDVGKIGIPDKILLKQAALDQDEWAVMREHPVMGEKLLADMPWFQDAIPVVLHHHERYDGSGYPAGLTGEAIPVMARIFAVIDVFDALLAARSYKTAFALPQTLGILEKESGSHFDPEIIERFMQLAPNLAEQVVERTEPELKVLLEERRREIFGV</sequence>
<dbReference type="SUPFAM" id="SSF109604">
    <property type="entry name" value="HD-domain/PDEase-like"/>
    <property type="match status" value="1"/>
</dbReference>
<name>A0A6F8VF62_9PROT</name>
<dbReference type="Proteomes" id="UP000502260">
    <property type="component" value="Chromosome"/>
</dbReference>
<evidence type="ECO:0000259" key="1">
    <source>
        <dbReference type="PROSITE" id="PS51832"/>
    </source>
</evidence>
<dbReference type="PANTHER" id="PTHR45228:SF5">
    <property type="entry name" value="CYCLIC DI-GMP PHOSPHODIESTERASE VC_1348-RELATED"/>
    <property type="match status" value="1"/>
</dbReference>
<proteinExistence type="predicted"/>
<organism evidence="2 3">
    <name type="scientific">Sulfurimicrobium lacus</name>
    <dbReference type="NCBI Taxonomy" id="2715678"/>
    <lineage>
        <taxon>Bacteria</taxon>
        <taxon>Pseudomonadati</taxon>
        <taxon>Pseudomonadota</taxon>
        <taxon>Betaproteobacteria</taxon>
        <taxon>Nitrosomonadales</taxon>
        <taxon>Sulfuricellaceae</taxon>
        <taxon>Sulfurimicrobium</taxon>
    </lineage>
</organism>
<dbReference type="CDD" id="cd00077">
    <property type="entry name" value="HDc"/>
    <property type="match status" value="1"/>
</dbReference>
<dbReference type="AlphaFoldDB" id="A0A6F8VF62"/>
<keyword evidence="3" id="KW-1185">Reference proteome</keyword>
<dbReference type="GO" id="GO:0008081">
    <property type="term" value="F:phosphoric diester hydrolase activity"/>
    <property type="evidence" value="ECO:0007669"/>
    <property type="project" value="UniProtKB-ARBA"/>
</dbReference>
<dbReference type="Gene3D" id="1.10.3210.10">
    <property type="entry name" value="Hypothetical protein af1432"/>
    <property type="match status" value="1"/>
</dbReference>
<dbReference type="PROSITE" id="PS51832">
    <property type="entry name" value="HD_GYP"/>
    <property type="match status" value="1"/>
</dbReference>
<dbReference type="EMBL" id="AP022853">
    <property type="protein sequence ID" value="BCB27359.1"/>
    <property type="molecule type" value="Genomic_DNA"/>
</dbReference>
<dbReference type="Pfam" id="PF13487">
    <property type="entry name" value="HD_5"/>
    <property type="match status" value="1"/>
</dbReference>
<dbReference type="SMART" id="SM00471">
    <property type="entry name" value="HDc"/>
    <property type="match status" value="1"/>
</dbReference>
<dbReference type="PANTHER" id="PTHR45228">
    <property type="entry name" value="CYCLIC DI-GMP PHOSPHODIESTERASE TM_0186-RELATED"/>
    <property type="match status" value="1"/>
</dbReference>
<evidence type="ECO:0000313" key="3">
    <source>
        <dbReference type="Proteomes" id="UP000502260"/>
    </source>
</evidence>
<protein>
    <recommendedName>
        <fullName evidence="1">HD-GYP domain-containing protein</fullName>
    </recommendedName>
</protein>
<dbReference type="RefSeq" id="WP_173064832.1">
    <property type="nucleotide sequence ID" value="NZ_AP022853.1"/>
</dbReference>
<evidence type="ECO:0000313" key="2">
    <source>
        <dbReference type="EMBL" id="BCB27359.1"/>
    </source>
</evidence>
<gene>
    <name evidence="2" type="ORF">SKTS_22450</name>
</gene>
<reference evidence="3" key="1">
    <citation type="submission" date="2020-03" db="EMBL/GenBank/DDBJ databases">
        <title>Complete genome sequence of sulfur-oxidizing bacterium skT11.</title>
        <authorList>
            <person name="Kanda M."/>
            <person name="Kojima H."/>
            <person name="Fukui M."/>
        </authorList>
    </citation>
    <scope>NUCLEOTIDE SEQUENCE [LARGE SCALE GENOMIC DNA]</scope>
    <source>
        <strain evidence="3">skT11</strain>
    </source>
</reference>
<feature type="domain" description="HD-GYP" evidence="1">
    <location>
        <begin position="32"/>
        <end position="227"/>
    </location>
</feature>
<dbReference type="KEGG" id="slac:SKTS_22450"/>